<dbReference type="Proteomes" id="UP000252733">
    <property type="component" value="Unassembled WGS sequence"/>
</dbReference>
<sequence>MRSLVTFFLAGAFIFGALPSVEAQQKMTTAQKRQQQFEETKKLVESRNFIFVADRAFPSGGASIDLTTNYGYLKVKEDSTVVGDLPFFGRAFSVDYGGNGGIKFSGKMDEQEYSVNEEKQNISYSFKVKDDDYFQLRLDVYYNGDASLNVISHNRSAIRYQGDISRIEEN</sequence>
<evidence type="ECO:0000313" key="2">
    <source>
        <dbReference type="EMBL" id="RCW36635.1"/>
    </source>
</evidence>
<dbReference type="RefSeq" id="WP_106153793.1">
    <property type="nucleotide sequence ID" value="NZ_PVTS01000013.1"/>
</dbReference>
<dbReference type="Gene3D" id="2.40.128.410">
    <property type="match status" value="1"/>
</dbReference>
<feature type="signal peptide" evidence="1">
    <location>
        <begin position="1"/>
        <end position="23"/>
    </location>
</feature>
<keyword evidence="3" id="KW-1185">Reference proteome</keyword>
<dbReference type="Pfam" id="PF14059">
    <property type="entry name" value="DUF4251"/>
    <property type="match status" value="1"/>
</dbReference>
<dbReference type="EMBL" id="QPIZ01000008">
    <property type="protein sequence ID" value="RCW36635.1"/>
    <property type="molecule type" value="Genomic_DNA"/>
</dbReference>
<dbReference type="OrthoDB" id="1097715at2"/>
<gene>
    <name evidence="2" type="ORF">DFO77_10877</name>
</gene>
<evidence type="ECO:0000256" key="1">
    <source>
        <dbReference type="SAM" id="SignalP"/>
    </source>
</evidence>
<comment type="caution">
    <text evidence="2">The sequence shown here is derived from an EMBL/GenBank/DDBJ whole genome shotgun (WGS) entry which is preliminary data.</text>
</comment>
<reference evidence="2 3" key="1">
    <citation type="submission" date="2018-07" db="EMBL/GenBank/DDBJ databases">
        <title>Freshwater and sediment microbial communities from various areas in North America, analyzing microbe dynamics in response to fracking.</title>
        <authorList>
            <person name="Lamendella R."/>
        </authorList>
    </citation>
    <scope>NUCLEOTIDE SEQUENCE [LARGE SCALE GENOMIC DNA]</scope>
    <source>
        <strain evidence="2 3">160A</strain>
    </source>
</reference>
<dbReference type="AlphaFoldDB" id="A0A2T0XDD6"/>
<feature type="chain" id="PRO_5030056613" evidence="1">
    <location>
        <begin position="24"/>
        <end position="170"/>
    </location>
</feature>
<dbReference type="InterPro" id="IPR025347">
    <property type="entry name" value="DUF4251"/>
</dbReference>
<accession>A0A2T0XDD6</accession>
<protein>
    <submittedName>
        <fullName evidence="2">Uncharacterized protein DUF4251</fullName>
    </submittedName>
</protein>
<keyword evidence="1" id="KW-0732">Signal</keyword>
<evidence type="ECO:0000313" key="3">
    <source>
        <dbReference type="Proteomes" id="UP000252733"/>
    </source>
</evidence>
<proteinExistence type="predicted"/>
<dbReference type="STRING" id="1168289.GCA_000259075_02931"/>
<organism evidence="2 3">
    <name type="scientific">Marinilabilia salmonicolor</name>
    <dbReference type="NCBI Taxonomy" id="989"/>
    <lineage>
        <taxon>Bacteria</taxon>
        <taxon>Pseudomonadati</taxon>
        <taxon>Bacteroidota</taxon>
        <taxon>Bacteroidia</taxon>
        <taxon>Marinilabiliales</taxon>
        <taxon>Marinilabiliaceae</taxon>
        <taxon>Marinilabilia</taxon>
    </lineage>
</organism>
<name>A0A2T0XDD6_9BACT</name>